<organism evidence="2 3">
    <name type="scientific">Metamycoplasma hominis</name>
    <name type="common">Mycoplasma hominis</name>
    <dbReference type="NCBI Taxonomy" id="2098"/>
    <lineage>
        <taxon>Bacteria</taxon>
        <taxon>Bacillati</taxon>
        <taxon>Mycoplasmatota</taxon>
        <taxon>Mycoplasmoidales</taxon>
        <taxon>Metamycoplasmataceae</taxon>
        <taxon>Metamycoplasma</taxon>
    </lineage>
</organism>
<protein>
    <submittedName>
        <fullName evidence="2">PTS glucose transporter subunit IIB</fullName>
    </submittedName>
</protein>
<dbReference type="PROSITE" id="PS51098">
    <property type="entry name" value="PTS_EIIB_TYPE_1"/>
    <property type="match status" value="1"/>
</dbReference>
<dbReference type="GO" id="GO:0009401">
    <property type="term" value="P:phosphoenolpyruvate-dependent sugar phosphotransferase system"/>
    <property type="evidence" value="ECO:0007669"/>
    <property type="project" value="InterPro"/>
</dbReference>
<accession>A0A2K9YSZ6</accession>
<evidence type="ECO:0000313" key="2">
    <source>
        <dbReference type="EMBL" id="AYN65232.1"/>
    </source>
</evidence>
<dbReference type="GO" id="GO:0008982">
    <property type="term" value="F:protein-N(PI)-phosphohistidine-sugar phosphotransferase activity"/>
    <property type="evidence" value="ECO:0007669"/>
    <property type="project" value="InterPro"/>
</dbReference>
<dbReference type="OrthoDB" id="400941at2"/>
<dbReference type="Gene3D" id="3.30.1360.60">
    <property type="entry name" value="Glucose permease domain IIB"/>
    <property type="match status" value="1"/>
</dbReference>
<dbReference type="EMBL" id="CP033021">
    <property type="protein sequence ID" value="AYN65232.1"/>
    <property type="molecule type" value="Genomic_DNA"/>
</dbReference>
<dbReference type="SUPFAM" id="SSF55604">
    <property type="entry name" value="Glucose permease domain IIB"/>
    <property type="match status" value="1"/>
</dbReference>
<name>A0A2K9YSZ6_METHO</name>
<reference evidence="2 3" key="2">
    <citation type="submission" date="2018-10" db="EMBL/GenBank/DDBJ databases">
        <title>Detection and isolation of Mycoplasma hominis as a predominant microorganism from pelvic cavity of patient with salpingitis and tubo-ovarian abscess.</title>
        <authorList>
            <person name="Guschin A.E."/>
            <person name="Khayrullina G.A."/>
            <person name="Rakovskaya I.V."/>
            <person name="Shelenkov A.A."/>
            <person name="Shagin D.A."/>
        </authorList>
    </citation>
    <scope>NUCLEOTIDE SEQUENCE [LARGE SCALE GENOMIC DNA]</scope>
    <source>
        <strain evidence="3">TOA</strain>
    </source>
</reference>
<dbReference type="AlphaFoldDB" id="A0A2K9YSZ6"/>
<sequence>MLNKNKFLYIFLIIITLGLILIFWRKKYKVLKTKNYLTTDNEITFSMQDLILYLGGISNIVSSSATQKIVRISFKNKANISIEKIKKLNGISGIAFQSSNISLVVGNCANYLSTLLNKELNNHE</sequence>
<dbReference type="Proteomes" id="UP000029712">
    <property type="component" value="Chromosome"/>
</dbReference>
<proteinExistence type="predicted"/>
<keyword evidence="2" id="KW-0813">Transport</keyword>
<gene>
    <name evidence="2" type="ORF">KN71_000700</name>
</gene>
<dbReference type="InterPro" id="IPR001996">
    <property type="entry name" value="PTS_IIB_1"/>
</dbReference>
<keyword evidence="2" id="KW-0762">Sugar transport</keyword>
<dbReference type="InterPro" id="IPR036878">
    <property type="entry name" value="Glu_permease_IIB"/>
</dbReference>
<reference evidence="2 3" key="1">
    <citation type="submission" date="2014-08" db="EMBL/GenBank/DDBJ databases">
        <authorList>
            <person name="Kuleshov K."/>
            <person name="Dedkov V."/>
            <person name="Markelov M."/>
            <person name="Pimkina E."/>
        </authorList>
    </citation>
    <scope>NUCLEOTIDE SEQUENCE [LARGE SCALE GENOMIC DNA]</scope>
    <source>
        <strain evidence="3">TOA</strain>
    </source>
</reference>
<evidence type="ECO:0000313" key="3">
    <source>
        <dbReference type="Proteomes" id="UP000029712"/>
    </source>
</evidence>
<comment type="caution">
    <text evidence="1">Lacks conserved residue(s) required for the propagation of feature annotation.</text>
</comment>
<dbReference type="RefSeq" id="WP_012855384.1">
    <property type="nucleotide sequence ID" value="NZ_CP026341.1"/>
</dbReference>
<dbReference type="OMA" id="GLIWIKW"/>
<evidence type="ECO:0000256" key="1">
    <source>
        <dbReference type="PROSITE-ProRule" id="PRU00421"/>
    </source>
</evidence>